<dbReference type="PROSITE" id="PS50215">
    <property type="entry name" value="ADAM_MEPRO"/>
    <property type="match status" value="1"/>
</dbReference>
<protein>
    <recommendedName>
        <fullName evidence="11">Disintegrin and metalloproteinase domain-containing protein 8</fullName>
    </recommendedName>
</protein>
<feature type="disulfide bond" evidence="2">
    <location>
        <begin position="578"/>
        <end position="598"/>
    </location>
</feature>
<keyword evidence="10" id="KW-1185">Reference proteome</keyword>
<feature type="region of interest" description="Disordered" evidence="4">
    <location>
        <begin position="831"/>
        <end position="853"/>
    </location>
</feature>
<proteinExistence type="predicted"/>
<dbReference type="PANTHER" id="PTHR11905">
    <property type="entry name" value="ADAM A DISINTEGRIN AND METALLOPROTEASE DOMAIN"/>
    <property type="match status" value="1"/>
</dbReference>
<dbReference type="InterPro" id="IPR024079">
    <property type="entry name" value="MetalloPept_cat_dom_sf"/>
</dbReference>
<dbReference type="EMBL" id="JAIQCJ010000892">
    <property type="protein sequence ID" value="KAJ8793975.1"/>
    <property type="molecule type" value="Genomic_DNA"/>
</dbReference>
<feature type="region of interest" description="Disordered" evidence="4">
    <location>
        <begin position="977"/>
        <end position="1055"/>
    </location>
</feature>
<evidence type="ECO:0000256" key="2">
    <source>
        <dbReference type="PROSITE-ProRule" id="PRU00068"/>
    </source>
</evidence>
<keyword evidence="1 2" id="KW-1015">Disulfide bond</keyword>
<accession>A0AB34HS55</accession>
<dbReference type="GO" id="GO:0006954">
    <property type="term" value="P:inflammatory response"/>
    <property type="evidence" value="ECO:0007669"/>
    <property type="project" value="TreeGrafter"/>
</dbReference>
<dbReference type="GO" id="GO:0002693">
    <property type="term" value="P:positive regulation of cellular extravasation"/>
    <property type="evidence" value="ECO:0007669"/>
    <property type="project" value="TreeGrafter"/>
</dbReference>
<dbReference type="SMART" id="SM00608">
    <property type="entry name" value="ACR"/>
    <property type="match status" value="1"/>
</dbReference>
<keyword evidence="5" id="KW-0472">Membrane</keyword>
<dbReference type="InterPro" id="IPR034027">
    <property type="entry name" value="Reprolysin_adamalysin"/>
</dbReference>
<dbReference type="PROSITE" id="PS50214">
    <property type="entry name" value="DISINTEGRIN_2"/>
    <property type="match status" value="1"/>
</dbReference>
<name>A0AB34HS55_ESCRO</name>
<dbReference type="InterPro" id="IPR006586">
    <property type="entry name" value="ADAM_Cys-rich"/>
</dbReference>
<reference evidence="9 10" key="1">
    <citation type="submission" date="2022-11" db="EMBL/GenBank/DDBJ databases">
        <title>Whole genome sequence of Eschrichtius robustus ER-17-0199.</title>
        <authorList>
            <person name="Bruniche-Olsen A."/>
            <person name="Black A.N."/>
            <person name="Fields C.J."/>
            <person name="Walden K."/>
            <person name="Dewoody J.A."/>
        </authorList>
    </citation>
    <scope>NUCLEOTIDE SEQUENCE [LARGE SCALE GENOMIC DNA]</scope>
    <source>
        <strain evidence="9">ER-17-0199</strain>
        <tissue evidence="9">Blubber</tissue>
    </source>
</reference>
<keyword evidence="5" id="KW-0812">Transmembrane</keyword>
<dbReference type="GO" id="GO:0051044">
    <property type="term" value="P:positive regulation of membrane protein ectodomain proteolysis"/>
    <property type="evidence" value="ECO:0007669"/>
    <property type="project" value="TreeGrafter"/>
</dbReference>
<dbReference type="InterPro" id="IPR002870">
    <property type="entry name" value="Peptidase_M12B_N"/>
</dbReference>
<dbReference type="GO" id="GO:0004222">
    <property type="term" value="F:metalloendopeptidase activity"/>
    <property type="evidence" value="ECO:0007669"/>
    <property type="project" value="InterPro"/>
</dbReference>
<evidence type="ECO:0000256" key="1">
    <source>
        <dbReference type="ARBA" id="ARBA00023157"/>
    </source>
</evidence>
<evidence type="ECO:0008006" key="11">
    <source>
        <dbReference type="Google" id="ProtNLM"/>
    </source>
</evidence>
<feature type="region of interest" description="Disordered" evidence="4">
    <location>
        <begin position="1078"/>
        <end position="1159"/>
    </location>
</feature>
<feature type="binding site" evidence="3">
    <location>
        <position position="336"/>
    </location>
    <ligand>
        <name>Zn(2+)</name>
        <dbReference type="ChEBI" id="CHEBI:29105"/>
        <note>catalytic</note>
    </ligand>
</feature>
<feature type="chain" id="PRO_5044293691" description="Disintegrin and metalloproteinase domain-containing protein 8" evidence="6">
    <location>
        <begin position="18"/>
        <end position="1159"/>
    </location>
</feature>
<dbReference type="AlphaFoldDB" id="A0AB34HS55"/>
<keyword evidence="6" id="KW-0732">Signal</keyword>
<dbReference type="Gene3D" id="3.40.390.10">
    <property type="entry name" value="Collagenase (Catalytic Domain)"/>
    <property type="match status" value="1"/>
</dbReference>
<dbReference type="InterPro" id="IPR001762">
    <property type="entry name" value="Disintegrin_dom"/>
</dbReference>
<feature type="domain" description="Peptidase M12B" evidence="8">
    <location>
        <begin position="198"/>
        <end position="398"/>
    </location>
</feature>
<gene>
    <name evidence="9" type="ORF">J1605_003385</name>
</gene>
<feature type="binding site" evidence="3">
    <location>
        <position position="342"/>
    </location>
    <ligand>
        <name>Zn(2+)</name>
        <dbReference type="ChEBI" id="CHEBI:29105"/>
        <note>catalytic</note>
    </ligand>
</feature>
<dbReference type="PANTHER" id="PTHR11905:SF20">
    <property type="entry name" value="DISINTEGRIN AND METALLOPROTEINASE DOMAIN-CONTAINING PROTEIN 8"/>
    <property type="match status" value="1"/>
</dbReference>
<dbReference type="SMART" id="SM00050">
    <property type="entry name" value="DISIN"/>
    <property type="match status" value="1"/>
</dbReference>
<feature type="domain" description="Disintegrin" evidence="7">
    <location>
        <begin position="406"/>
        <end position="606"/>
    </location>
</feature>
<feature type="transmembrane region" description="Helical" evidence="5">
    <location>
        <begin position="935"/>
        <end position="959"/>
    </location>
</feature>
<dbReference type="InterPro" id="IPR036436">
    <property type="entry name" value="Disintegrin_dom_sf"/>
</dbReference>
<keyword evidence="5" id="KW-1133">Transmembrane helix</keyword>
<dbReference type="Gene3D" id="4.10.70.10">
    <property type="entry name" value="Disintegrin domain"/>
    <property type="match status" value="2"/>
</dbReference>
<comment type="caution">
    <text evidence="3">Lacks conserved residue(s) required for the propagation of feature annotation.</text>
</comment>
<dbReference type="GO" id="GO:0022407">
    <property type="term" value="P:regulation of cell-cell adhesion"/>
    <property type="evidence" value="ECO:0007669"/>
    <property type="project" value="TreeGrafter"/>
</dbReference>
<dbReference type="Pfam" id="PF01421">
    <property type="entry name" value="Reprolysin"/>
    <property type="match status" value="1"/>
</dbReference>
<evidence type="ECO:0000259" key="7">
    <source>
        <dbReference type="PROSITE" id="PS50214"/>
    </source>
</evidence>
<keyword evidence="3" id="KW-0479">Metal-binding</keyword>
<evidence type="ECO:0000313" key="9">
    <source>
        <dbReference type="EMBL" id="KAJ8793975.1"/>
    </source>
</evidence>
<sequence length="1159" mass="123661">MHSLGLLLLAALWLQEAAPRATLPHVEQYEVVRPRRLPAPRTRRALPSHSGLYPESVSYVLGARGHTFTLHLRKNRDLVGSGYVETYTAADGAQVTEQLPRQDHCFYQGNVEGHQGSAASLSTCAGLRGFFQAGSTVHLIEPLDGGGEEGQHALYQAQHLQQKAGTCGVNDSSLEAVLGPRVSAALRPRSWPVPRETRYVELFVVTDSTEFQRLGSREAVRQRVLEVVNHVDKLYQELNFRVVLVGLEMWNGGDKIHVSTQADTTLSNFLSWRVQDLAGRHLHDNAQFITGVNFAGTTVGLAKVSAMCSQDSGAVNQDHSPNPMGVASTMAHEMGHNLGMDHDENIQDCYCPVPRAGGGCVMAASIGSNFPRKFSHCSRADLETFVEKARTACLVDVPDPARLVGGPVCGNQFVERGEQCDCGAPQVRGRAPPPPSAFRPPTWAAGPHPQAGATVPDPRAPCARTATPPVLWHRNDWQGSWVGVTRPPEGRAWGRPSVHPAQTFAVAPAPQDCQNRCCNASTCLLAKGAECAHGTCCHECRVSLGSWGTAAGVGVWGPPVPAVSLALLNQVKPAGEPCRPAKDQCDLREYCDGRQPVCPEDAFWENGTPCPGGYCYNGACPTLAQRCRDLWGPGARVATETCYSYSISAGCRSGIPLDLGRVNRCGTLFCEWGQKPPERSSCTLTSSSGDCQALVQDSSSAYEPVPEGTKCGKEQVGRTCLSVGLLDPRASWRGPEQGGGGWRRTLFWVETRKAHGAGFAGKASARTSVSTDPETALPGVATMGYVCNHKDQCHCHPGWAPPYCAELLPNVRTGVFLPSGQAYRAWPGRAHVTEGLGPPTAKPSNRSPESPERWRHVPVLRAKGPQMALALAGGPGLWVVGVAKEGAPSSGPSLAPGWPGRALSCPRTLPAPAASRHVRPWWYLASCVPTASGSLLVGVLVPVALLVPLALTLAGVVIYRKARSPVRRRNVAAKTAMGLSNPLFHEGHRTPVKGRAPAPTRGPPEPGLSSHPSQPPKPTASTVTPKWPPPAVSTRHPRRAPQATPKLRPGCAGWGQLRSQGSLEVAALRPRLTATFLQPPATMSSPPSPVPVYSRQTPGQLRPAPPTKPLPVLKAKQVVKPTCTPPMPPVKPRAGGAQPGPTQGVVGPKVALKPPDQRR</sequence>
<dbReference type="InterPro" id="IPR001590">
    <property type="entry name" value="Peptidase_M12B"/>
</dbReference>
<dbReference type="GO" id="GO:0050839">
    <property type="term" value="F:cell adhesion molecule binding"/>
    <property type="evidence" value="ECO:0007669"/>
    <property type="project" value="TreeGrafter"/>
</dbReference>
<dbReference type="GO" id="GO:0046872">
    <property type="term" value="F:metal ion binding"/>
    <property type="evidence" value="ECO:0007669"/>
    <property type="project" value="UniProtKB-KW"/>
</dbReference>
<organism evidence="9 10">
    <name type="scientific">Eschrichtius robustus</name>
    <name type="common">California gray whale</name>
    <name type="synonym">Eschrichtius gibbosus</name>
    <dbReference type="NCBI Taxonomy" id="9764"/>
    <lineage>
        <taxon>Eukaryota</taxon>
        <taxon>Metazoa</taxon>
        <taxon>Chordata</taxon>
        <taxon>Craniata</taxon>
        <taxon>Vertebrata</taxon>
        <taxon>Euteleostomi</taxon>
        <taxon>Mammalia</taxon>
        <taxon>Eutheria</taxon>
        <taxon>Laurasiatheria</taxon>
        <taxon>Artiodactyla</taxon>
        <taxon>Whippomorpha</taxon>
        <taxon>Cetacea</taxon>
        <taxon>Mysticeti</taxon>
        <taxon>Eschrichtiidae</taxon>
        <taxon>Eschrichtius</taxon>
    </lineage>
</organism>
<evidence type="ECO:0000256" key="5">
    <source>
        <dbReference type="SAM" id="Phobius"/>
    </source>
</evidence>
<evidence type="ECO:0000313" key="10">
    <source>
        <dbReference type="Proteomes" id="UP001159641"/>
    </source>
</evidence>
<evidence type="ECO:0000256" key="4">
    <source>
        <dbReference type="SAM" id="MobiDB-lite"/>
    </source>
</evidence>
<feature type="active site" evidence="3">
    <location>
        <position position="333"/>
    </location>
</feature>
<dbReference type="Pfam" id="PF08516">
    <property type="entry name" value="ADAM_CR"/>
    <property type="match status" value="1"/>
</dbReference>
<dbReference type="Pfam" id="PF01562">
    <property type="entry name" value="Pep_M12B_propep"/>
    <property type="match status" value="1"/>
</dbReference>
<dbReference type="SUPFAM" id="SSF55486">
    <property type="entry name" value="Metalloproteases ('zincins'), catalytic domain"/>
    <property type="match status" value="1"/>
</dbReference>
<feature type="binding site" evidence="3">
    <location>
        <position position="332"/>
    </location>
    <ligand>
        <name>Zn(2+)</name>
        <dbReference type="ChEBI" id="CHEBI:29105"/>
        <note>catalytic</note>
    </ligand>
</feature>
<evidence type="ECO:0000259" key="8">
    <source>
        <dbReference type="PROSITE" id="PS50215"/>
    </source>
</evidence>
<evidence type="ECO:0000256" key="3">
    <source>
        <dbReference type="PROSITE-ProRule" id="PRU00276"/>
    </source>
</evidence>
<evidence type="ECO:0000256" key="6">
    <source>
        <dbReference type="SAM" id="SignalP"/>
    </source>
</evidence>
<dbReference type="CDD" id="cd04269">
    <property type="entry name" value="ZnMc_adamalysin_II_like"/>
    <property type="match status" value="1"/>
</dbReference>
<feature type="signal peptide" evidence="6">
    <location>
        <begin position="1"/>
        <end position="17"/>
    </location>
</feature>
<dbReference type="Proteomes" id="UP001159641">
    <property type="component" value="Unassembled WGS sequence"/>
</dbReference>
<comment type="caution">
    <text evidence="9">The sequence shown here is derived from an EMBL/GenBank/DDBJ whole genome shotgun (WGS) entry which is preliminary data.</text>
</comment>
<dbReference type="GO" id="GO:0006508">
    <property type="term" value="P:proteolysis"/>
    <property type="evidence" value="ECO:0007669"/>
    <property type="project" value="InterPro"/>
</dbReference>
<dbReference type="FunFam" id="3.40.390.10:FF:000002">
    <property type="entry name" value="Disintegrin and metalloproteinase domain-containing protein 22"/>
    <property type="match status" value="1"/>
</dbReference>
<dbReference type="SUPFAM" id="SSF57552">
    <property type="entry name" value="Blood coagulation inhibitor (disintegrin)"/>
    <property type="match status" value="1"/>
</dbReference>
<keyword evidence="3" id="KW-0862">Zinc</keyword>